<name>A0ABS7CFP4_9BACL</name>
<dbReference type="Pfam" id="PF13280">
    <property type="entry name" value="WYL"/>
    <property type="match status" value="1"/>
</dbReference>
<keyword evidence="3" id="KW-1185">Reference proteome</keyword>
<evidence type="ECO:0000313" key="2">
    <source>
        <dbReference type="EMBL" id="MBW7459723.1"/>
    </source>
</evidence>
<dbReference type="InterPro" id="IPR026881">
    <property type="entry name" value="WYL_dom"/>
</dbReference>
<dbReference type="InterPro" id="IPR051534">
    <property type="entry name" value="CBASS_pafABC_assoc_protein"/>
</dbReference>
<organism evidence="2 3">
    <name type="scientific">Paenibacillus sepulcri</name>
    <dbReference type="NCBI Taxonomy" id="359917"/>
    <lineage>
        <taxon>Bacteria</taxon>
        <taxon>Bacillati</taxon>
        <taxon>Bacillota</taxon>
        <taxon>Bacilli</taxon>
        <taxon>Bacillales</taxon>
        <taxon>Paenibacillaceae</taxon>
        <taxon>Paenibacillus</taxon>
    </lineage>
</organism>
<sequence>MSNMHRIQWFDQQIILGSYPNSTKLAQQFEISKRQAQRDIEYLEMSLRAPLLYVAKHRGYCYEDKAYVLPHLYMTGDEKKVLKYLAHRYRNYHYDNADAIRRVAQLLERFTDEQGSGSSFRLPVFEANPRMMHNLELLSHAVRQKLVVQMTYTDNQGAARQAQLYPLKLISQVNADYIAAYCARQRLKITVRLDQIQQLILTESHYEYSEDMETDGTDNPPPVLKPYTARIQMLRPVHGDTWKGYPILSRDGLLYRISFYDTDAFLQYLLVAEWKELESPQWLKKKLAHLCQQTLQRLGVVKRE</sequence>
<dbReference type="PROSITE" id="PS52050">
    <property type="entry name" value="WYL"/>
    <property type="match status" value="1"/>
</dbReference>
<protein>
    <submittedName>
        <fullName evidence="2">WYL domain-containing protein</fullName>
    </submittedName>
</protein>
<comment type="caution">
    <text evidence="2">The sequence shown here is derived from an EMBL/GenBank/DDBJ whole genome shotgun (WGS) entry which is preliminary data.</text>
</comment>
<reference evidence="2 3" key="1">
    <citation type="submission" date="2021-07" db="EMBL/GenBank/DDBJ databases">
        <title>Paenibacillus radiodurans sp. nov., isolated from the southeastern edge of Tengger Desert.</title>
        <authorList>
            <person name="Zhang G."/>
        </authorList>
    </citation>
    <scope>NUCLEOTIDE SEQUENCE [LARGE SCALE GENOMIC DNA]</scope>
    <source>
        <strain evidence="2 3">CCM 7311</strain>
    </source>
</reference>
<dbReference type="EMBL" id="JAHZIK010001793">
    <property type="protein sequence ID" value="MBW7459723.1"/>
    <property type="molecule type" value="Genomic_DNA"/>
</dbReference>
<feature type="domain" description="WYL" evidence="1">
    <location>
        <begin position="134"/>
        <end position="199"/>
    </location>
</feature>
<dbReference type="Proteomes" id="UP001519887">
    <property type="component" value="Unassembled WGS sequence"/>
</dbReference>
<dbReference type="PANTHER" id="PTHR34580:SF1">
    <property type="entry name" value="PROTEIN PAFC"/>
    <property type="match status" value="1"/>
</dbReference>
<evidence type="ECO:0000259" key="1">
    <source>
        <dbReference type="Pfam" id="PF13280"/>
    </source>
</evidence>
<accession>A0ABS7CFP4</accession>
<proteinExistence type="predicted"/>
<dbReference type="PANTHER" id="PTHR34580">
    <property type="match status" value="1"/>
</dbReference>
<evidence type="ECO:0000313" key="3">
    <source>
        <dbReference type="Proteomes" id="UP001519887"/>
    </source>
</evidence>
<gene>
    <name evidence="2" type="ORF">K0U00_37255</name>
</gene>